<sequence>MFGQDPIDDWLEGNPNNQEGSSSSSNAQDLHPHVLMGAARPRSEPQFAEFDELRVFENPNADQTPEVNDCMHHLMCRLHSANDRESLGKQIGGESKQANLLLQDAAEMTKEKKESSGL</sequence>
<proteinExistence type="predicted"/>
<feature type="compositionally biased region" description="Acidic residues" evidence="1">
    <location>
        <begin position="1"/>
        <end position="11"/>
    </location>
</feature>
<feature type="compositionally biased region" description="Polar residues" evidence="1">
    <location>
        <begin position="14"/>
        <end position="28"/>
    </location>
</feature>
<evidence type="ECO:0000313" key="3">
    <source>
        <dbReference type="Proteomes" id="UP001164776"/>
    </source>
</evidence>
<evidence type="ECO:0000256" key="1">
    <source>
        <dbReference type="SAM" id="MobiDB-lite"/>
    </source>
</evidence>
<accession>A0A9W7X9K3</accession>
<dbReference type="Proteomes" id="UP001164776">
    <property type="component" value="Unassembled WGS sequence"/>
</dbReference>
<gene>
    <name evidence="2" type="ORF">BS78_K025800</name>
</gene>
<protein>
    <submittedName>
        <fullName evidence="2">Uncharacterized protein</fullName>
    </submittedName>
</protein>
<dbReference type="AlphaFoldDB" id="A0A9W7X9K3"/>
<comment type="caution">
    <text evidence="2">The sequence shown here is derived from an EMBL/GenBank/DDBJ whole genome shotgun (WGS) entry which is preliminary data.</text>
</comment>
<name>A0A9W7X9K3_9POAL</name>
<reference evidence="2 3" key="1">
    <citation type="submission" date="2022-10" db="EMBL/GenBank/DDBJ databases">
        <title>WGS assembly of Paspalum vaginatum 540-79.</title>
        <authorList>
            <person name="Sun G."/>
            <person name="Wase N."/>
            <person name="Shu S."/>
            <person name="Jenkins J."/>
            <person name="Zhou B."/>
            <person name="Torres-Rodriguez J."/>
            <person name="Chen C."/>
            <person name="Sandor L."/>
            <person name="Plott C."/>
            <person name="Yoshinga Y."/>
            <person name="Daum C."/>
            <person name="Qi P."/>
            <person name="Barry K."/>
            <person name="Lipzen A."/>
            <person name="Berry L."/>
            <person name="Pedersen C."/>
            <person name="Gottilla T."/>
            <person name="Foltz A."/>
            <person name="Yu H."/>
            <person name="O'Malley R."/>
            <person name="Zhang C."/>
            <person name="Devos K."/>
            <person name="Sigmon B."/>
            <person name="Yu B."/>
            <person name="Obata T."/>
            <person name="Schmutz J."/>
            <person name="Schnable J."/>
        </authorList>
    </citation>
    <scope>NUCLEOTIDE SEQUENCE [LARGE SCALE GENOMIC DNA]</scope>
    <source>
        <strain evidence="3">cv. 540-79</strain>
    </source>
</reference>
<organism evidence="2 3">
    <name type="scientific">Paspalum vaginatum</name>
    <name type="common">seashore paspalum</name>
    <dbReference type="NCBI Taxonomy" id="158149"/>
    <lineage>
        <taxon>Eukaryota</taxon>
        <taxon>Viridiplantae</taxon>
        <taxon>Streptophyta</taxon>
        <taxon>Embryophyta</taxon>
        <taxon>Tracheophyta</taxon>
        <taxon>Spermatophyta</taxon>
        <taxon>Magnoliopsida</taxon>
        <taxon>Liliopsida</taxon>
        <taxon>Poales</taxon>
        <taxon>Poaceae</taxon>
        <taxon>PACMAD clade</taxon>
        <taxon>Panicoideae</taxon>
        <taxon>Andropogonodae</taxon>
        <taxon>Paspaleae</taxon>
        <taxon>Paspalinae</taxon>
        <taxon>Paspalum</taxon>
    </lineage>
</organism>
<feature type="region of interest" description="Disordered" evidence="1">
    <location>
        <begin position="1"/>
        <end position="36"/>
    </location>
</feature>
<evidence type="ECO:0000313" key="2">
    <source>
        <dbReference type="EMBL" id="KAJ1254612.1"/>
    </source>
</evidence>
<dbReference type="EMBL" id="MU629983">
    <property type="protein sequence ID" value="KAJ1254612.1"/>
    <property type="molecule type" value="Genomic_DNA"/>
</dbReference>
<keyword evidence="3" id="KW-1185">Reference proteome</keyword>